<protein>
    <submittedName>
        <fullName evidence="8">Flagellar protein FliO/FliZ</fullName>
    </submittedName>
</protein>
<proteinExistence type="predicted"/>
<dbReference type="RefSeq" id="WP_204541345.1">
    <property type="nucleotide sequence ID" value="NZ_JAFBFI010000006.1"/>
</dbReference>
<feature type="transmembrane region" description="Helical" evidence="7">
    <location>
        <begin position="69"/>
        <end position="87"/>
    </location>
</feature>
<keyword evidence="2" id="KW-1003">Cell membrane</keyword>
<dbReference type="Pfam" id="PF04347">
    <property type="entry name" value="FliO"/>
    <property type="match status" value="1"/>
</dbReference>
<feature type="region of interest" description="Disordered" evidence="6">
    <location>
        <begin position="39"/>
        <end position="59"/>
    </location>
</feature>
<sequence>MGFKKVIGILLLLSLAFYGTGIHVNAKQVDKSVKDWYEHPDKSKETGEKSNTPDSSGGAEGAQFSAGDFFRMIFATIFVVALLYFMLRFMNKKNRSFQKANFVENLGGTSLGGNRSIQLVKVGERVLVVGVGDNIQLLKEIAEEEEYKDLLQEHNSKLDGMLQPSDLISKWMQRSKDQDSENRFTGQLKKQLEELSKSRKKMIENLDQKRGPEDE</sequence>
<comment type="subcellular location">
    <subcellularLocation>
        <location evidence="1">Cell membrane</location>
    </subcellularLocation>
</comment>
<evidence type="ECO:0000256" key="6">
    <source>
        <dbReference type="SAM" id="MobiDB-lite"/>
    </source>
</evidence>
<keyword evidence="5 7" id="KW-0472">Membrane</keyword>
<comment type="caution">
    <text evidence="8">The sequence shown here is derived from an EMBL/GenBank/DDBJ whole genome shotgun (WGS) entry which is preliminary data.</text>
</comment>
<reference evidence="8 9" key="1">
    <citation type="submission" date="2021-01" db="EMBL/GenBank/DDBJ databases">
        <title>Genomic Encyclopedia of Type Strains, Phase IV (KMG-IV): sequencing the most valuable type-strain genomes for metagenomic binning, comparative biology and taxonomic classification.</title>
        <authorList>
            <person name="Goeker M."/>
        </authorList>
    </citation>
    <scope>NUCLEOTIDE SEQUENCE [LARGE SCALE GENOMIC DNA]</scope>
    <source>
        <strain evidence="8 9">DSM 105482</strain>
    </source>
</reference>
<dbReference type="Proteomes" id="UP000823486">
    <property type="component" value="Unassembled WGS sequence"/>
</dbReference>
<evidence type="ECO:0000256" key="7">
    <source>
        <dbReference type="SAM" id="Phobius"/>
    </source>
</evidence>
<accession>A0ABS2QGG7</accession>
<evidence type="ECO:0000256" key="4">
    <source>
        <dbReference type="ARBA" id="ARBA00022989"/>
    </source>
</evidence>
<name>A0ABS2QGG7_9BACI</name>
<dbReference type="InterPro" id="IPR022781">
    <property type="entry name" value="Flagellar_biosynth_FliO"/>
</dbReference>
<evidence type="ECO:0000256" key="5">
    <source>
        <dbReference type="ARBA" id="ARBA00023136"/>
    </source>
</evidence>
<feature type="compositionally biased region" description="Basic and acidic residues" evidence="6">
    <location>
        <begin position="39"/>
        <end position="48"/>
    </location>
</feature>
<keyword evidence="8" id="KW-0282">Flagellum</keyword>
<keyword evidence="4 7" id="KW-1133">Transmembrane helix</keyword>
<keyword evidence="8" id="KW-0969">Cilium</keyword>
<evidence type="ECO:0000313" key="8">
    <source>
        <dbReference type="EMBL" id="MBM7692253.1"/>
    </source>
</evidence>
<dbReference type="EMBL" id="JAFBFI010000006">
    <property type="protein sequence ID" value="MBM7692253.1"/>
    <property type="molecule type" value="Genomic_DNA"/>
</dbReference>
<evidence type="ECO:0000256" key="3">
    <source>
        <dbReference type="ARBA" id="ARBA00022692"/>
    </source>
</evidence>
<keyword evidence="3 7" id="KW-0812">Transmembrane</keyword>
<organism evidence="8 9">
    <name type="scientific">Peribacillus deserti</name>
    <dbReference type="NCBI Taxonomy" id="673318"/>
    <lineage>
        <taxon>Bacteria</taxon>
        <taxon>Bacillati</taxon>
        <taxon>Bacillota</taxon>
        <taxon>Bacilli</taxon>
        <taxon>Bacillales</taxon>
        <taxon>Bacillaceae</taxon>
        <taxon>Peribacillus</taxon>
    </lineage>
</organism>
<evidence type="ECO:0000256" key="1">
    <source>
        <dbReference type="ARBA" id="ARBA00004236"/>
    </source>
</evidence>
<keyword evidence="9" id="KW-1185">Reference proteome</keyword>
<evidence type="ECO:0000313" key="9">
    <source>
        <dbReference type="Proteomes" id="UP000823486"/>
    </source>
</evidence>
<keyword evidence="8" id="KW-0966">Cell projection</keyword>
<evidence type="ECO:0000256" key="2">
    <source>
        <dbReference type="ARBA" id="ARBA00022475"/>
    </source>
</evidence>
<gene>
    <name evidence="8" type="ORF">JOC77_001683</name>
</gene>